<dbReference type="EMBL" id="MIGC01004182">
    <property type="protein sequence ID" value="PHJ18392.1"/>
    <property type="molecule type" value="Genomic_DNA"/>
</dbReference>
<dbReference type="AlphaFoldDB" id="A0A2C6KPI5"/>
<protein>
    <submittedName>
        <fullName evidence="1">Uncharacterized protein</fullName>
    </submittedName>
</protein>
<dbReference type="VEuPathDB" id="ToxoDB:CSUI_007779"/>
<keyword evidence="2" id="KW-1185">Reference proteome</keyword>
<feature type="non-terminal residue" evidence="1">
    <location>
        <position position="42"/>
    </location>
</feature>
<reference evidence="1 2" key="1">
    <citation type="journal article" date="2017" name="Int. J. Parasitol.">
        <title>The genome of the protozoan parasite Cystoisospora suis and a reverse vaccinology approach to identify vaccine candidates.</title>
        <authorList>
            <person name="Palmieri N."/>
            <person name="Shrestha A."/>
            <person name="Ruttkowski B."/>
            <person name="Beck T."/>
            <person name="Vogl C."/>
            <person name="Tomley F."/>
            <person name="Blake D.P."/>
            <person name="Joachim A."/>
        </authorList>
    </citation>
    <scope>NUCLEOTIDE SEQUENCE [LARGE SCALE GENOMIC DNA]</scope>
    <source>
        <strain evidence="1 2">Wien I</strain>
    </source>
</reference>
<dbReference type="GeneID" id="94431134"/>
<organism evidence="1 2">
    <name type="scientific">Cystoisospora suis</name>
    <dbReference type="NCBI Taxonomy" id="483139"/>
    <lineage>
        <taxon>Eukaryota</taxon>
        <taxon>Sar</taxon>
        <taxon>Alveolata</taxon>
        <taxon>Apicomplexa</taxon>
        <taxon>Conoidasida</taxon>
        <taxon>Coccidia</taxon>
        <taxon>Eucoccidiorida</taxon>
        <taxon>Eimeriorina</taxon>
        <taxon>Sarcocystidae</taxon>
        <taxon>Cystoisospora</taxon>
    </lineage>
</organism>
<dbReference type="Proteomes" id="UP000221165">
    <property type="component" value="Unassembled WGS sequence"/>
</dbReference>
<comment type="caution">
    <text evidence="1">The sequence shown here is derived from an EMBL/GenBank/DDBJ whole genome shotgun (WGS) entry which is preliminary data.</text>
</comment>
<accession>A0A2C6KPI5</accession>
<evidence type="ECO:0000313" key="1">
    <source>
        <dbReference type="EMBL" id="PHJ18392.1"/>
    </source>
</evidence>
<dbReference type="RefSeq" id="XP_067920099.1">
    <property type="nucleotide sequence ID" value="XM_068067923.1"/>
</dbReference>
<feature type="non-terminal residue" evidence="1">
    <location>
        <position position="1"/>
    </location>
</feature>
<evidence type="ECO:0000313" key="2">
    <source>
        <dbReference type="Proteomes" id="UP000221165"/>
    </source>
</evidence>
<gene>
    <name evidence="1" type="ORF">CSUI_007779</name>
</gene>
<proteinExistence type="predicted"/>
<name>A0A2C6KPI5_9APIC</name>
<sequence length="42" mass="4648">LRSSAPGLFNFLQVSLLPLSHVDLLFRANFVVSDLSTIFVTL</sequence>